<comment type="caution">
    <text evidence="2">The sequence shown here is derived from an EMBL/GenBank/DDBJ whole genome shotgun (WGS) entry which is preliminary data.</text>
</comment>
<dbReference type="EMBL" id="CAMGYJ010000009">
    <property type="protein sequence ID" value="CAI0541732.1"/>
    <property type="molecule type" value="Genomic_DNA"/>
</dbReference>
<organism evidence="2 3">
    <name type="scientific">Linum tenue</name>
    <dbReference type="NCBI Taxonomy" id="586396"/>
    <lineage>
        <taxon>Eukaryota</taxon>
        <taxon>Viridiplantae</taxon>
        <taxon>Streptophyta</taxon>
        <taxon>Embryophyta</taxon>
        <taxon>Tracheophyta</taxon>
        <taxon>Spermatophyta</taxon>
        <taxon>Magnoliopsida</taxon>
        <taxon>eudicotyledons</taxon>
        <taxon>Gunneridae</taxon>
        <taxon>Pentapetalae</taxon>
        <taxon>rosids</taxon>
        <taxon>fabids</taxon>
        <taxon>Malpighiales</taxon>
        <taxon>Linaceae</taxon>
        <taxon>Linum</taxon>
    </lineage>
</organism>
<proteinExistence type="predicted"/>
<keyword evidence="3" id="KW-1185">Reference proteome</keyword>
<dbReference type="AlphaFoldDB" id="A0AAV0QBV9"/>
<name>A0AAV0QBV9_9ROSI</name>
<accession>A0AAV0QBV9</accession>
<sequence>MVSRVVHYYVMMIQRNVQFLNPLR</sequence>
<evidence type="ECO:0000313" key="3">
    <source>
        <dbReference type="Proteomes" id="UP001154282"/>
    </source>
</evidence>
<evidence type="ECO:0000313" key="2">
    <source>
        <dbReference type="EMBL" id="CAI0541732.1"/>
    </source>
</evidence>
<dbReference type="EMBL" id="CAMGYJ010000009">
    <property type="protein sequence ID" value="CAI0541490.1"/>
    <property type="molecule type" value="Genomic_DNA"/>
</dbReference>
<evidence type="ECO:0000313" key="1">
    <source>
        <dbReference type="EMBL" id="CAI0541490.1"/>
    </source>
</evidence>
<protein>
    <submittedName>
        <fullName evidence="2">Uncharacterized protein</fullName>
    </submittedName>
</protein>
<gene>
    <name evidence="1" type="ORF">LITE_LOCUS42129</name>
    <name evidence="2" type="ORF">LITE_LOCUS42218</name>
</gene>
<dbReference type="Proteomes" id="UP001154282">
    <property type="component" value="Unassembled WGS sequence"/>
</dbReference>
<reference evidence="2" key="1">
    <citation type="submission" date="2022-08" db="EMBL/GenBank/DDBJ databases">
        <authorList>
            <person name="Gutierrez-Valencia J."/>
        </authorList>
    </citation>
    <scope>NUCLEOTIDE SEQUENCE</scope>
</reference>